<evidence type="ECO:0000313" key="2">
    <source>
        <dbReference type="Proteomes" id="UP000016930"/>
    </source>
</evidence>
<proteinExistence type="predicted"/>
<name>M2PIW9_CERS8</name>
<dbReference type="HOGENOM" id="CLU_2372586_0_0_1"/>
<accession>M2PIW9</accession>
<dbReference type="AlphaFoldDB" id="M2PIW9"/>
<reference evidence="1 2" key="1">
    <citation type="journal article" date="2012" name="Proc. Natl. Acad. Sci. U.S.A.">
        <title>Comparative genomics of Ceriporiopsis subvermispora and Phanerochaete chrysosporium provide insight into selective ligninolysis.</title>
        <authorList>
            <person name="Fernandez-Fueyo E."/>
            <person name="Ruiz-Duenas F.J."/>
            <person name="Ferreira P."/>
            <person name="Floudas D."/>
            <person name="Hibbett D.S."/>
            <person name="Canessa P."/>
            <person name="Larrondo L.F."/>
            <person name="James T.Y."/>
            <person name="Seelenfreund D."/>
            <person name="Lobos S."/>
            <person name="Polanco R."/>
            <person name="Tello M."/>
            <person name="Honda Y."/>
            <person name="Watanabe T."/>
            <person name="Watanabe T."/>
            <person name="Ryu J.S."/>
            <person name="Kubicek C.P."/>
            <person name="Schmoll M."/>
            <person name="Gaskell J."/>
            <person name="Hammel K.E."/>
            <person name="St John F.J."/>
            <person name="Vanden Wymelenberg A."/>
            <person name="Sabat G."/>
            <person name="Splinter BonDurant S."/>
            <person name="Syed K."/>
            <person name="Yadav J.S."/>
            <person name="Doddapaneni H."/>
            <person name="Subramanian V."/>
            <person name="Lavin J.L."/>
            <person name="Oguiza J.A."/>
            <person name="Perez G."/>
            <person name="Pisabarro A.G."/>
            <person name="Ramirez L."/>
            <person name="Santoyo F."/>
            <person name="Master E."/>
            <person name="Coutinho P.M."/>
            <person name="Henrissat B."/>
            <person name="Lombard V."/>
            <person name="Magnuson J.K."/>
            <person name="Kuees U."/>
            <person name="Hori C."/>
            <person name="Igarashi K."/>
            <person name="Samejima M."/>
            <person name="Held B.W."/>
            <person name="Barry K.W."/>
            <person name="LaButti K.M."/>
            <person name="Lapidus A."/>
            <person name="Lindquist E.A."/>
            <person name="Lucas S.M."/>
            <person name="Riley R."/>
            <person name="Salamov A.A."/>
            <person name="Hoffmeister D."/>
            <person name="Schwenk D."/>
            <person name="Hadar Y."/>
            <person name="Yarden O."/>
            <person name="de Vries R.P."/>
            <person name="Wiebenga A."/>
            <person name="Stenlid J."/>
            <person name="Eastwood D."/>
            <person name="Grigoriev I.V."/>
            <person name="Berka R.M."/>
            <person name="Blanchette R.A."/>
            <person name="Kersten P."/>
            <person name="Martinez A.T."/>
            <person name="Vicuna R."/>
            <person name="Cullen D."/>
        </authorList>
    </citation>
    <scope>NUCLEOTIDE SEQUENCE [LARGE SCALE GENOMIC DNA]</scope>
    <source>
        <strain evidence="1 2">B</strain>
    </source>
</reference>
<sequence length="95" mass="10401">MGSHEFGDLRALSSFVFALALVGEYSAPRPTSAFSQFLCSLFVASQLISASAVQLDSDLRLNLNLSPHSKQHTPTRLRSPTALLLTHSHKNHIQN</sequence>
<evidence type="ECO:0000313" key="1">
    <source>
        <dbReference type="EMBL" id="EMD36124.1"/>
    </source>
</evidence>
<dbReference type="EMBL" id="KB445799">
    <property type="protein sequence ID" value="EMD36124.1"/>
    <property type="molecule type" value="Genomic_DNA"/>
</dbReference>
<organism evidence="1 2">
    <name type="scientific">Ceriporiopsis subvermispora (strain B)</name>
    <name type="common">White-rot fungus</name>
    <name type="synonym">Gelatoporia subvermispora</name>
    <dbReference type="NCBI Taxonomy" id="914234"/>
    <lineage>
        <taxon>Eukaryota</taxon>
        <taxon>Fungi</taxon>
        <taxon>Dikarya</taxon>
        <taxon>Basidiomycota</taxon>
        <taxon>Agaricomycotina</taxon>
        <taxon>Agaricomycetes</taxon>
        <taxon>Polyporales</taxon>
        <taxon>Gelatoporiaceae</taxon>
        <taxon>Gelatoporia</taxon>
    </lineage>
</organism>
<protein>
    <submittedName>
        <fullName evidence="1">Uncharacterized protein</fullName>
    </submittedName>
</protein>
<dbReference type="Proteomes" id="UP000016930">
    <property type="component" value="Unassembled WGS sequence"/>
</dbReference>
<gene>
    <name evidence="1" type="ORF">CERSUDRAFT_96350</name>
</gene>
<keyword evidence="2" id="KW-1185">Reference proteome</keyword>